<accession>T1G139</accession>
<evidence type="ECO:0000259" key="3">
    <source>
        <dbReference type="PROSITE" id="PS51263"/>
    </source>
</evidence>
<gene>
    <name evidence="4" type="primary">20214787</name>
</gene>
<name>T1G139_HELRO</name>
<dbReference type="HOGENOM" id="CLU_087056_1_0_1"/>
<proteinExistence type="inferred from homology"/>
<evidence type="ECO:0000256" key="1">
    <source>
        <dbReference type="ARBA" id="ARBA00010055"/>
    </source>
</evidence>
<evidence type="ECO:0000313" key="4">
    <source>
        <dbReference type="EnsemblMetazoa" id="HelroP72683"/>
    </source>
</evidence>
<dbReference type="OrthoDB" id="3919494at2759"/>
<dbReference type="Proteomes" id="UP000015101">
    <property type="component" value="Unassembled WGS sequence"/>
</dbReference>
<dbReference type="KEGG" id="hro:HELRODRAFT_72683"/>
<dbReference type="OMA" id="EWKMLYA"/>
<reference evidence="5" key="2">
    <citation type="journal article" date="2013" name="Nature">
        <title>Insights into bilaterian evolution from three spiralian genomes.</title>
        <authorList>
            <person name="Simakov O."/>
            <person name="Marletaz F."/>
            <person name="Cho S.J."/>
            <person name="Edsinger-Gonzales E."/>
            <person name="Havlak P."/>
            <person name="Hellsten U."/>
            <person name="Kuo D.H."/>
            <person name="Larsson T."/>
            <person name="Lv J."/>
            <person name="Arendt D."/>
            <person name="Savage R."/>
            <person name="Osoegawa K."/>
            <person name="de Jong P."/>
            <person name="Grimwood J."/>
            <person name="Chapman J.A."/>
            <person name="Shapiro H."/>
            <person name="Aerts A."/>
            <person name="Otillar R.P."/>
            <person name="Terry A.Y."/>
            <person name="Boore J.L."/>
            <person name="Grigoriev I.V."/>
            <person name="Lindberg D.R."/>
            <person name="Seaver E.C."/>
            <person name="Weisblat D.A."/>
            <person name="Putnam N.H."/>
            <person name="Rokhsar D.S."/>
        </authorList>
    </citation>
    <scope>NUCLEOTIDE SEQUENCE</scope>
</reference>
<comment type="similarity">
    <text evidence="1 2">Belongs to the actin-binding proteins ADF family. GMF subfamily.</text>
</comment>
<dbReference type="InterPro" id="IPR029006">
    <property type="entry name" value="ADF-H/Gelsolin-like_dom_sf"/>
</dbReference>
<dbReference type="PIRSF" id="PIRSF001788">
    <property type="entry name" value="GMF-beta"/>
    <property type="match status" value="1"/>
</dbReference>
<dbReference type="InterPro" id="IPR011171">
    <property type="entry name" value="GMF"/>
</dbReference>
<dbReference type="SMART" id="SM00102">
    <property type="entry name" value="ADF"/>
    <property type="match status" value="1"/>
</dbReference>
<dbReference type="AlphaFoldDB" id="T1G139"/>
<dbReference type="GO" id="GO:0034316">
    <property type="term" value="P:negative regulation of Arp2/3 complex-mediated actin nucleation"/>
    <property type="evidence" value="ECO:0000318"/>
    <property type="project" value="GO_Central"/>
</dbReference>
<dbReference type="EnsemblMetazoa" id="HelroT72683">
    <property type="protein sequence ID" value="HelroP72683"/>
    <property type="gene ID" value="HelroG72683"/>
</dbReference>
<dbReference type="GO" id="GO:0071846">
    <property type="term" value="P:actin filament debranching"/>
    <property type="evidence" value="ECO:0000318"/>
    <property type="project" value="GO_Central"/>
</dbReference>
<protein>
    <recommendedName>
        <fullName evidence="3">ADF-H domain-containing protein</fullName>
    </recommendedName>
</protein>
<reference evidence="4" key="3">
    <citation type="submission" date="2015-06" db="UniProtKB">
        <authorList>
            <consortium name="EnsemblMetazoa"/>
        </authorList>
    </citation>
    <scope>IDENTIFICATION</scope>
</reference>
<dbReference type="Gene3D" id="3.40.20.10">
    <property type="entry name" value="Severin"/>
    <property type="match status" value="1"/>
</dbReference>
<dbReference type="SUPFAM" id="SSF55753">
    <property type="entry name" value="Actin depolymerizing proteins"/>
    <property type="match status" value="1"/>
</dbReference>
<dbReference type="Pfam" id="PF00241">
    <property type="entry name" value="Cofilin_ADF"/>
    <property type="match status" value="1"/>
</dbReference>
<reference evidence="5" key="1">
    <citation type="submission" date="2012-12" db="EMBL/GenBank/DDBJ databases">
        <authorList>
            <person name="Hellsten U."/>
            <person name="Grimwood J."/>
            <person name="Chapman J.A."/>
            <person name="Shapiro H."/>
            <person name="Aerts A."/>
            <person name="Otillar R.P."/>
            <person name="Terry A.Y."/>
            <person name="Boore J.L."/>
            <person name="Simakov O."/>
            <person name="Marletaz F."/>
            <person name="Cho S.-J."/>
            <person name="Edsinger-Gonzales E."/>
            <person name="Havlak P."/>
            <person name="Kuo D.-H."/>
            <person name="Larsson T."/>
            <person name="Lv J."/>
            <person name="Arendt D."/>
            <person name="Savage R."/>
            <person name="Osoegawa K."/>
            <person name="de Jong P."/>
            <person name="Lindberg D.R."/>
            <person name="Seaver E.C."/>
            <person name="Weisblat D.A."/>
            <person name="Putnam N.H."/>
            <person name="Grigoriev I.V."/>
            <person name="Rokhsar D.S."/>
        </authorList>
    </citation>
    <scope>NUCLEOTIDE SEQUENCE</scope>
</reference>
<dbReference type="InterPro" id="IPR002108">
    <property type="entry name" value="ADF-H"/>
</dbReference>
<evidence type="ECO:0000256" key="2">
    <source>
        <dbReference type="PIRNR" id="PIRNR001788"/>
    </source>
</evidence>
<sequence>MRVCDVDPSLKERLKKFRFRKETDNAVIIIKIDKDKQLVVLDEEKRDCSIDEVREELPESQPRYLVYSYAYEHDDGRKSYPLCFIFVSPQGCSPELQMMYAGSMRALVADAGLTKVIFECRILEDLTEEWLREKLQFFK</sequence>
<dbReference type="CDD" id="cd11283">
    <property type="entry name" value="ADF_GMF-beta_like"/>
    <property type="match status" value="1"/>
</dbReference>
<dbReference type="GO" id="GO:0005634">
    <property type="term" value="C:nucleus"/>
    <property type="evidence" value="ECO:0007669"/>
    <property type="project" value="UniProtKB-SubCell"/>
</dbReference>
<keyword evidence="5" id="KW-1185">Reference proteome</keyword>
<dbReference type="GO" id="GO:0030864">
    <property type="term" value="C:cortical actin cytoskeleton"/>
    <property type="evidence" value="ECO:0000318"/>
    <property type="project" value="GO_Central"/>
</dbReference>
<dbReference type="CTD" id="20214787"/>
<dbReference type="STRING" id="6412.T1G139"/>
<dbReference type="PROSITE" id="PS51263">
    <property type="entry name" value="ADF_H"/>
    <property type="match status" value="1"/>
</dbReference>
<dbReference type="PANTHER" id="PTHR11249:SF2">
    <property type="entry name" value="GLIA MATURATION FACTOR"/>
    <property type="match status" value="1"/>
</dbReference>
<dbReference type="PANTHER" id="PTHR11249">
    <property type="entry name" value="GLIAL FACTOR NATURATION FACTOR"/>
    <property type="match status" value="1"/>
</dbReference>
<dbReference type="EMBL" id="AMQM01002698">
    <property type="status" value="NOT_ANNOTATED_CDS"/>
    <property type="molecule type" value="Genomic_DNA"/>
</dbReference>
<dbReference type="eggNOG" id="KOG1736">
    <property type="taxonomic scope" value="Eukaryota"/>
</dbReference>
<dbReference type="GO" id="GO:0071933">
    <property type="term" value="F:Arp2/3 complex binding"/>
    <property type="evidence" value="ECO:0000318"/>
    <property type="project" value="GO_Central"/>
</dbReference>
<organism evidence="4 5">
    <name type="scientific">Helobdella robusta</name>
    <name type="common">Californian leech</name>
    <dbReference type="NCBI Taxonomy" id="6412"/>
    <lineage>
        <taxon>Eukaryota</taxon>
        <taxon>Metazoa</taxon>
        <taxon>Spiralia</taxon>
        <taxon>Lophotrochozoa</taxon>
        <taxon>Annelida</taxon>
        <taxon>Clitellata</taxon>
        <taxon>Hirudinea</taxon>
        <taxon>Rhynchobdellida</taxon>
        <taxon>Glossiphoniidae</taxon>
        <taxon>Helobdella</taxon>
    </lineage>
</organism>
<dbReference type="GO" id="GO:0003779">
    <property type="term" value="F:actin binding"/>
    <property type="evidence" value="ECO:0007669"/>
    <property type="project" value="InterPro"/>
</dbReference>
<feature type="domain" description="ADF-H" evidence="3">
    <location>
        <begin position="1"/>
        <end position="136"/>
    </location>
</feature>
<evidence type="ECO:0000313" key="5">
    <source>
        <dbReference type="Proteomes" id="UP000015101"/>
    </source>
</evidence>